<dbReference type="Proteomes" id="UP000271374">
    <property type="component" value="Unassembled WGS sequence"/>
</dbReference>
<protein>
    <submittedName>
        <fullName evidence="12">Tyrosine recombinase XerS</fullName>
    </submittedName>
</protein>
<dbReference type="InterPro" id="IPR010998">
    <property type="entry name" value="Integrase_recombinase_N"/>
</dbReference>
<keyword evidence="5" id="KW-0229">DNA integration</keyword>
<evidence type="ECO:0000256" key="9">
    <source>
        <dbReference type="PROSITE-ProRule" id="PRU01248"/>
    </source>
</evidence>
<evidence type="ECO:0000259" key="11">
    <source>
        <dbReference type="PROSITE" id="PS51900"/>
    </source>
</evidence>
<keyword evidence="2" id="KW-0963">Cytoplasm</keyword>
<dbReference type="AlphaFoldDB" id="A0A3S0KD60"/>
<dbReference type="NCBIfam" id="NF003462">
    <property type="entry name" value="PRK05084.1"/>
    <property type="match status" value="1"/>
</dbReference>
<evidence type="ECO:0000256" key="4">
    <source>
        <dbReference type="ARBA" id="ARBA00022829"/>
    </source>
</evidence>
<dbReference type="PANTHER" id="PTHR30349:SF77">
    <property type="entry name" value="TYROSINE RECOMBINASE XERC"/>
    <property type="match status" value="1"/>
</dbReference>
<dbReference type="SUPFAM" id="SSF56349">
    <property type="entry name" value="DNA breaking-rejoining enzymes"/>
    <property type="match status" value="1"/>
</dbReference>
<comment type="subcellular location">
    <subcellularLocation>
        <location evidence="1">Cytoplasm</location>
    </subcellularLocation>
</comment>
<evidence type="ECO:0000259" key="10">
    <source>
        <dbReference type="PROSITE" id="PS51898"/>
    </source>
</evidence>
<dbReference type="GO" id="GO:0051301">
    <property type="term" value="P:cell division"/>
    <property type="evidence" value="ECO:0007669"/>
    <property type="project" value="UniProtKB-KW"/>
</dbReference>
<dbReference type="Pfam" id="PF00589">
    <property type="entry name" value="Phage_integrase"/>
    <property type="match status" value="1"/>
</dbReference>
<dbReference type="EMBL" id="RXNT01000016">
    <property type="protein sequence ID" value="RTR28124.1"/>
    <property type="molecule type" value="Genomic_DNA"/>
</dbReference>
<gene>
    <name evidence="12" type="primary">xerS</name>
    <name evidence="12" type="ORF">EKG37_17640</name>
</gene>
<dbReference type="PROSITE" id="PS51900">
    <property type="entry name" value="CB"/>
    <property type="match status" value="1"/>
</dbReference>
<dbReference type="InterPro" id="IPR044068">
    <property type="entry name" value="CB"/>
</dbReference>
<dbReference type="GO" id="GO:0005737">
    <property type="term" value="C:cytoplasm"/>
    <property type="evidence" value="ECO:0007669"/>
    <property type="project" value="UniProtKB-SubCell"/>
</dbReference>
<keyword evidence="13" id="KW-1185">Reference proteome</keyword>
<evidence type="ECO:0000256" key="6">
    <source>
        <dbReference type="ARBA" id="ARBA00023125"/>
    </source>
</evidence>
<keyword evidence="6 9" id="KW-0238">DNA-binding</keyword>
<keyword evidence="8" id="KW-0131">Cell cycle</keyword>
<evidence type="ECO:0000256" key="2">
    <source>
        <dbReference type="ARBA" id="ARBA00022490"/>
    </source>
</evidence>
<name>A0A3S0KD60_9BACI</name>
<evidence type="ECO:0000256" key="7">
    <source>
        <dbReference type="ARBA" id="ARBA00023172"/>
    </source>
</evidence>
<reference evidence="12 13" key="1">
    <citation type="submission" date="2018-12" db="EMBL/GenBank/DDBJ databases">
        <title>Bacillus yapensis draft genome sequence.</title>
        <authorList>
            <person name="Yu L."/>
            <person name="Xu X."/>
            <person name="Tang X."/>
        </authorList>
    </citation>
    <scope>NUCLEOTIDE SEQUENCE [LARGE SCALE GENOMIC DNA]</scope>
    <source>
        <strain evidence="12 13">XXST-01</strain>
    </source>
</reference>
<keyword evidence="4" id="KW-0159">Chromosome partition</keyword>
<dbReference type="PANTHER" id="PTHR30349">
    <property type="entry name" value="PHAGE INTEGRASE-RELATED"/>
    <property type="match status" value="1"/>
</dbReference>
<dbReference type="RefSeq" id="WP_126410128.1">
    <property type="nucleotide sequence ID" value="NZ_RXNT01000016.1"/>
</dbReference>
<dbReference type="InterPro" id="IPR011010">
    <property type="entry name" value="DNA_brk_join_enz"/>
</dbReference>
<keyword evidence="3" id="KW-0132">Cell division</keyword>
<keyword evidence="7" id="KW-0233">DNA recombination</keyword>
<evidence type="ECO:0000256" key="1">
    <source>
        <dbReference type="ARBA" id="ARBA00004496"/>
    </source>
</evidence>
<organism evidence="12 13">
    <name type="scientific">Bacillus yapensis</name>
    <dbReference type="NCBI Taxonomy" id="2492960"/>
    <lineage>
        <taxon>Bacteria</taxon>
        <taxon>Bacillati</taxon>
        <taxon>Bacillota</taxon>
        <taxon>Bacilli</taxon>
        <taxon>Bacillales</taxon>
        <taxon>Bacillaceae</taxon>
        <taxon>Bacillus</taxon>
    </lineage>
</organism>
<dbReference type="OrthoDB" id="283809at2"/>
<evidence type="ECO:0000256" key="8">
    <source>
        <dbReference type="ARBA" id="ARBA00023306"/>
    </source>
</evidence>
<dbReference type="InterPro" id="IPR050090">
    <property type="entry name" value="Tyrosine_recombinase_XerCD"/>
</dbReference>
<evidence type="ECO:0000313" key="12">
    <source>
        <dbReference type="EMBL" id="RTR28124.1"/>
    </source>
</evidence>
<evidence type="ECO:0000313" key="13">
    <source>
        <dbReference type="Proteomes" id="UP000271374"/>
    </source>
</evidence>
<dbReference type="PROSITE" id="PS51898">
    <property type="entry name" value="TYR_RECOMBINASE"/>
    <property type="match status" value="1"/>
</dbReference>
<accession>A0A3S0KD60</accession>
<feature type="domain" description="Core-binding (CB)" evidence="11">
    <location>
        <begin position="17"/>
        <end position="112"/>
    </location>
</feature>
<dbReference type="Gene3D" id="1.10.443.10">
    <property type="entry name" value="Intergrase catalytic core"/>
    <property type="match status" value="1"/>
</dbReference>
<comment type="caution">
    <text evidence="12">The sequence shown here is derived from an EMBL/GenBank/DDBJ whole genome shotgun (WGS) entry which is preliminary data.</text>
</comment>
<dbReference type="Pfam" id="PF02899">
    <property type="entry name" value="Phage_int_SAM_1"/>
    <property type="match status" value="1"/>
</dbReference>
<dbReference type="CDD" id="cd00397">
    <property type="entry name" value="DNA_BRE_C"/>
    <property type="match status" value="1"/>
</dbReference>
<evidence type="ECO:0000256" key="5">
    <source>
        <dbReference type="ARBA" id="ARBA00022908"/>
    </source>
</evidence>
<dbReference type="GO" id="GO:0015074">
    <property type="term" value="P:DNA integration"/>
    <property type="evidence" value="ECO:0007669"/>
    <property type="project" value="UniProtKB-KW"/>
</dbReference>
<evidence type="ECO:0000256" key="3">
    <source>
        <dbReference type="ARBA" id="ARBA00022618"/>
    </source>
</evidence>
<sequence>MRTQREYSQGILDKKIEDFPYYIIRFLESHKGVLQPTTLLSYSSDIREFLYWIQREGYSNTTDIKDIKVSVLNDLFLDDVEDFRSYLMGKKLANTTVNRKLSALKSLFDYLNKTMIKKTRKPYIDRNVMTQVSLIAVENSDDTRIEYVQNNILVDEEIKNFRKFVAEDYGEKDEIKNNIRMLNRWKSNRERDTAIVSMLLGTGLRIAELADIDIDNIDTQSRKIMVSRKSGSKRSVSYSKAASKDLINYLEIRNSRYKATKDDKALFLGIYKGNAQPLTKRAMQKLIEKYAVYFGKPQISAHKLRHTFATNHMKKVNSIPILQKILDHASPSTTMLYNNLFDTDIQESIDHADEE</sequence>
<dbReference type="GO" id="GO:0006310">
    <property type="term" value="P:DNA recombination"/>
    <property type="evidence" value="ECO:0007669"/>
    <property type="project" value="UniProtKB-KW"/>
</dbReference>
<dbReference type="InterPro" id="IPR013762">
    <property type="entry name" value="Integrase-like_cat_sf"/>
</dbReference>
<feature type="domain" description="Tyr recombinase" evidence="10">
    <location>
        <begin position="160"/>
        <end position="350"/>
    </location>
</feature>
<proteinExistence type="predicted"/>
<dbReference type="SUPFAM" id="SSF47823">
    <property type="entry name" value="lambda integrase-like, N-terminal domain"/>
    <property type="match status" value="1"/>
</dbReference>
<dbReference type="InterPro" id="IPR002104">
    <property type="entry name" value="Integrase_catalytic"/>
</dbReference>
<dbReference type="GO" id="GO:0003677">
    <property type="term" value="F:DNA binding"/>
    <property type="evidence" value="ECO:0007669"/>
    <property type="project" value="UniProtKB-UniRule"/>
</dbReference>
<dbReference type="InterPro" id="IPR004107">
    <property type="entry name" value="Integrase_SAM-like_N"/>
</dbReference>
<dbReference type="GO" id="GO:0007059">
    <property type="term" value="P:chromosome segregation"/>
    <property type="evidence" value="ECO:0007669"/>
    <property type="project" value="UniProtKB-KW"/>
</dbReference>
<dbReference type="Gene3D" id="1.10.150.130">
    <property type="match status" value="1"/>
</dbReference>